<comment type="caution">
    <text evidence="2">The sequence shown here is derived from an EMBL/GenBank/DDBJ whole genome shotgun (WGS) entry which is preliminary data.</text>
</comment>
<proteinExistence type="predicted"/>
<evidence type="ECO:0000313" key="3">
    <source>
        <dbReference type="Proteomes" id="UP000265768"/>
    </source>
</evidence>
<keyword evidence="3" id="KW-1185">Reference proteome</keyword>
<evidence type="ECO:0000313" key="2">
    <source>
        <dbReference type="EMBL" id="RJL31972.1"/>
    </source>
</evidence>
<feature type="transmembrane region" description="Helical" evidence="1">
    <location>
        <begin position="68"/>
        <end position="88"/>
    </location>
</feature>
<reference evidence="2 3" key="1">
    <citation type="submission" date="2018-09" db="EMBL/GenBank/DDBJ databases">
        <title>YIM 75507 draft genome.</title>
        <authorList>
            <person name="Tang S."/>
            <person name="Feng Y."/>
        </authorList>
    </citation>
    <scope>NUCLEOTIDE SEQUENCE [LARGE SCALE GENOMIC DNA]</scope>
    <source>
        <strain evidence="2 3">YIM 75507</strain>
    </source>
</reference>
<dbReference type="Proteomes" id="UP000265768">
    <property type="component" value="Unassembled WGS sequence"/>
</dbReference>
<dbReference type="OrthoDB" id="9852356at2"/>
<keyword evidence="1" id="KW-0812">Transmembrane</keyword>
<evidence type="ECO:0000256" key="1">
    <source>
        <dbReference type="SAM" id="Phobius"/>
    </source>
</evidence>
<accession>A0A3A4BLS7</accession>
<organism evidence="2 3">
    <name type="scientific">Bailinhaonella thermotolerans</name>
    <dbReference type="NCBI Taxonomy" id="1070861"/>
    <lineage>
        <taxon>Bacteria</taxon>
        <taxon>Bacillati</taxon>
        <taxon>Actinomycetota</taxon>
        <taxon>Actinomycetes</taxon>
        <taxon>Streptosporangiales</taxon>
        <taxon>Streptosporangiaceae</taxon>
        <taxon>Bailinhaonella</taxon>
    </lineage>
</organism>
<keyword evidence="1" id="KW-1133">Transmembrane helix</keyword>
<dbReference type="AlphaFoldDB" id="A0A3A4BLS7"/>
<keyword evidence="1" id="KW-0472">Membrane</keyword>
<dbReference type="RefSeq" id="WP_147425174.1">
    <property type="nucleotide sequence ID" value="NZ_QZEY01000005.1"/>
</dbReference>
<protein>
    <submittedName>
        <fullName evidence="2">Uncharacterized protein</fullName>
    </submittedName>
</protein>
<sequence length="122" mass="13192">MDIVRAWWRMAALPAVVLADALLMLAAGWIVARTPPRGEPCEGASVRCAGADPTPAGWIAEMDFRVAVTFWSFGSVALIMLASALWGWRHRFRALAVVQLLALAVPVYVVALGVLSSYPSLR</sequence>
<feature type="transmembrane region" description="Helical" evidence="1">
    <location>
        <begin position="12"/>
        <end position="32"/>
    </location>
</feature>
<dbReference type="EMBL" id="QZEY01000005">
    <property type="protein sequence ID" value="RJL31972.1"/>
    <property type="molecule type" value="Genomic_DNA"/>
</dbReference>
<feature type="transmembrane region" description="Helical" evidence="1">
    <location>
        <begin position="95"/>
        <end position="118"/>
    </location>
</feature>
<gene>
    <name evidence="2" type="ORF">D5H75_16130</name>
</gene>
<name>A0A3A4BLS7_9ACTN</name>